<dbReference type="STRING" id="644548.SCNU_00515"/>
<dbReference type="AlphaFoldDB" id="F1YEI2"/>
<organism evidence="1 2">
    <name type="scientific">Gordonia neofelifaecis NRRL B-59395</name>
    <dbReference type="NCBI Taxonomy" id="644548"/>
    <lineage>
        <taxon>Bacteria</taxon>
        <taxon>Bacillati</taxon>
        <taxon>Actinomycetota</taxon>
        <taxon>Actinomycetes</taxon>
        <taxon>Mycobacteriales</taxon>
        <taxon>Gordoniaceae</taxon>
        <taxon>Gordonia</taxon>
    </lineage>
</organism>
<dbReference type="eggNOG" id="COG1846">
    <property type="taxonomic scope" value="Bacteria"/>
</dbReference>
<dbReference type="Proteomes" id="UP000035065">
    <property type="component" value="Unassembled WGS sequence"/>
</dbReference>
<dbReference type="NCBIfam" id="NF047719">
    <property type="entry name" value="SCO6745_fam_HTH"/>
    <property type="match status" value="1"/>
</dbReference>
<dbReference type="RefSeq" id="WP_009677380.1">
    <property type="nucleotide sequence ID" value="NZ_AEUD01000001.1"/>
</dbReference>
<dbReference type="Pfam" id="PF21863">
    <property type="entry name" value="HTH_67"/>
    <property type="match status" value="1"/>
</dbReference>
<dbReference type="InterPro" id="IPR054058">
    <property type="entry name" value="HTH_67"/>
</dbReference>
<dbReference type="OrthoDB" id="157052at2"/>
<gene>
    <name evidence="1" type="ORF">SCNU_00515</name>
</gene>
<evidence type="ECO:0000313" key="1">
    <source>
        <dbReference type="EMBL" id="EGD56815.1"/>
    </source>
</evidence>
<comment type="caution">
    <text evidence="1">The sequence shown here is derived from an EMBL/GenBank/DDBJ whole genome shotgun (WGS) entry which is preliminary data.</text>
</comment>
<accession>F1YEI2</accession>
<dbReference type="EMBL" id="AEUD01000001">
    <property type="protein sequence ID" value="EGD56815.1"/>
    <property type="molecule type" value="Genomic_DNA"/>
</dbReference>
<sequence>MAHPQKKIRRLFELIEPIATVSFSAEVDRAFREVGMRNFWDAYFAGRAAALGTAPAEVVDAAFYNFADGEVARHIPWVWGRISPADAIVLRERVSAEVLRDKLDDFDDLGGVDLPRIAELATRAAISAPTDGRVLYAGLRSLAVPDEPVAKLWHATTLLREHRGDGHIAALMTHGIGGIESHALYAASLGSTLERFGRTHHLPRPLLASVTSGLQDRGLLERDGRLTELGRRTRQRVEDLTDELAAPPYEVLDTAELDELIAGLQPIFDATHEEIPIE</sequence>
<keyword evidence="2" id="KW-1185">Reference proteome</keyword>
<protein>
    <submittedName>
        <fullName evidence="1">Uncharacterized protein</fullName>
    </submittedName>
</protein>
<proteinExistence type="predicted"/>
<reference evidence="1 2" key="1">
    <citation type="journal article" date="2011" name="J. Bacteriol.">
        <title>Draft Genome Sequence of Gordonia neofelifaecis NRRL B-59395, a Cholesterol-Degrading Actinomycete.</title>
        <authorList>
            <person name="Ge F."/>
            <person name="Li W."/>
            <person name="Chen G."/>
            <person name="Liu Y."/>
            <person name="Zhang G."/>
            <person name="Yong B."/>
            <person name="Wang Q."/>
            <person name="Wang N."/>
            <person name="Huang Z."/>
            <person name="Li W."/>
            <person name="Wang J."/>
            <person name="Wu C."/>
            <person name="Xie Q."/>
            <person name="Liu G."/>
        </authorList>
    </citation>
    <scope>NUCLEOTIDE SEQUENCE [LARGE SCALE GENOMIC DNA]</scope>
    <source>
        <strain evidence="1 2">NRRL B-59395</strain>
    </source>
</reference>
<evidence type="ECO:0000313" key="2">
    <source>
        <dbReference type="Proteomes" id="UP000035065"/>
    </source>
</evidence>
<name>F1YEI2_9ACTN</name>